<proteinExistence type="predicted"/>
<accession>A0A7C8BVT4</accession>
<evidence type="ECO:0000313" key="1">
    <source>
        <dbReference type="EMBL" id="KAB1640422.1"/>
    </source>
</evidence>
<gene>
    <name evidence="1" type="ORF">F8D48_10460</name>
</gene>
<dbReference type="SUPFAM" id="SSF52540">
    <property type="entry name" value="P-loop containing nucleoside triphosphate hydrolases"/>
    <property type="match status" value="1"/>
</dbReference>
<dbReference type="Proteomes" id="UP000479639">
    <property type="component" value="Unassembled WGS sequence"/>
</dbReference>
<protein>
    <submittedName>
        <fullName evidence="1">DUF3732 domain-containing protein</fullName>
    </submittedName>
</protein>
<comment type="caution">
    <text evidence="1">The sequence shown here is derived from an EMBL/GenBank/DDBJ whole genome shotgun (WGS) entry which is preliminary data.</text>
</comment>
<dbReference type="Pfam" id="PF12532">
    <property type="entry name" value="DUF3732"/>
    <property type="match status" value="1"/>
</dbReference>
<dbReference type="AlphaFoldDB" id="A0A7C8BVT4"/>
<sequence>MQISKLILYGVNGQMRIVHFELGRMNIITGDSKTGKSAIGDIIDYCLGSSKCSIPDGVIRETVAWFALIIDFDGEQVFVARKSPGALQQNSEIYSYDVIVDDRIPRNSDEIMSNISKDSFKKSLSSKAGIGEMQGISGALGSRTSFPISLRHAMYYCMQGQNEIASRSILFHHQDRDYATRDIRETLPYFLGAVPEDVALLADERRSLQRNLGVVLEKLENEDSTRDAGSEGAWGLIEEACSEGMISRGESGKNGAKLHELIQAIARWEPDSTNGLSDINLITLQKQLEELELELYEATTQRCELESSIELLSKFESCSEEKAARLESIGLLEALPYDPDRCPFCHEQLQERIPSFEKMTNSVRELDKELSSVRKNRSRLSGDLAQAVSVEEELRQRAVRVKEQIEGAYESVEALRGKRDRDFRKALIAGRATSWLKSHPIDHVDSTMLDHSKVLKKRIDEINEKIDEGIIQSKVGDALAAVSRDMTAWAKELDVEHSESNYRLDIGKGIPVIDLPEKTIDFSAIGSGGNWVGVHLVTLLSLHRLFIERKRPVPNFLFLDQPSQAFSGSREGEDVLAVAKIYKFLQERVLKEEGKLQIIVVDHARLDEDNFASSIVEEWRKEGPKLIPQDWIFSRFGDD</sequence>
<dbReference type="EMBL" id="WAJS01000043">
    <property type="protein sequence ID" value="KAB1640422.1"/>
    <property type="molecule type" value="Genomic_DNA"/>
</dbReference>
<dbReference type="InterPro" id="IPR027417">
    <property type="entry name" value="P-loop_NTPase"/>
</dbReference>
<evidence type="ECO:0000313" key="2">
    <source>
        <dbReference type="Proteomes" id="UP000479639"/>
    </source>
</evidence>
<dbReference type="InterPro" id="IPR022205">
    <property type="entry name" value="DUF3732"/>
</dbReference>
<dbReference type="Gene3D" id="3.40.50.300">
    <property type="entry name" value="P-loop containing nucleotide triphosphate hydrolases"/>
    <property type="match status" value="1"/>
</dbReference>
<keyword evidence="2" id="KW-1185">Reference proteome</keyword>
<dbReference type="RefSeq" id="WP_151431882.1">
    <property type="nucleotide sequence ID" value="NZ_JANJZI010000022.1"/>
</dbReference>
<organism evidence="1 2">
    <name type="scientific">Adlercreutzia muris</name>
    <dbReference type="NCBI Taxonomy" id="1796610"/>
    <lineage>
        <taxon>Bacteria</taxon>
        <taxon>Bacillati</taxon>
        <taxon>Actinomycetota</taxon>
        <taxon>Coriobacteriia</taxon>
        <taxon>Eggerthellales</taxon>
        <taxon>Eggerthellaceae</taxon>
        <taxon>Adlercreutzia</taxon>
    </lineage>
</organism>
<name>A0A7C8BVT4_9ACTN</name>
<reference evidence="1 2" key="1">
    <citation type="submission" date="2019-09" db="EMBL/GenBank/DDBJ databases">
        <title>Whole genome shotgun sequencing (WGS) of Ellagibacter isourolithinifaciens DSM 104140(T) and Adlercreutzia muris DSM 29508(T).</title>
        <authorList>
            <person name="Stoll D.A."/>
            <person name="Danylec N."/>
            <person name="Huch M."/>
        </authorList>
    </citation>
    <scope>NUCLEOTIDE SEQUENCE [LARGE SCALE GENOMIC DNA]</scope>
    <source>
        <strain evidence="1 2">DSM 29508</strain>
    </source>
</reference>